<dbReference type="PANTHER" id="PTHR47172:SF24">
    <property type="entry name" value="GATA ZINC FINGER DOMAIN-CONTAINING PROTEIN 14-RELATED"/>
    <property type="match status" value="1"/>
</dbReference>
<dbReference type="Gene3D" id="3.30.50.10">
    <property type="entry name" value="Erythroid Transcription Factor GATA-1, subunit A"/>
    <property type="match status" value="1"/>
</dbReference>
<dbReference type="PROSITE" id="PS50114">
    <property type="entry name" value="GATA_ZN_FINGER_2"/>
    <property type="match status" value="1"/>
</dbReference>
<feature type="domain" description="GATA-type" evidence="8">
    <location>
        <begin position="181"/>
        <end position="216"/>
    </location>
</feature>
<dbReference type="EMBL" id="JAULSR010000002">
    <property type="protein sequence ID" value="KAK0628367.1"/>
    <property type="molecule type" value="Genomic_DNA"/>
</dbReference>
<evidence type="ECO:0000313" key="9">
    <source>
        <dbReference type="EMBL" id="KAK0628367.1"/>
    </source>
</evidence>
<dbReference type="SUPFAM" id="SSF57716">
    <property type="entry name" value="Glucocorticoid receptor-like (DNA-binding domain)"/>
    <property type="match status" value="1"/>
</dbReference>
<evidence type="ECO:0000259" key="8">
    <source>
        <dbReference type="PROSITE" id="PS50114"/>
    </source>
</evidence>
<evidence type="ECO:0000256" key="3">
    <source>
        <dbReference type="ARBA" id="ARBA00022833"/>
    </source>
</evidence>
<dbReference type="Proteomes" id="UP001174934">
    <property type="component" value="Unassembled WGS sequence"/>
</dbReference>
<keyword evidence="10" id="KW-1185">Reference proteome</keyword>
<evidence type="ECO:0000256" key="4">
    <source>
        <dbReference type="ARBA" id="ARBA00023015"/>
    </source>
</evidence>
<protein>
    <recommendedName>
        <fullName evidence="8">GATA-type domain-containing protein</fullName>
    </recommendedName>
</protein>
<evidence type="ECO:0000256" key="2">
    <source>
        <dbReference type="ARBA" id="ARBA00022771"/>
    </source>
</evidence>
<dbReference type="SMART" id="SM00401">
    <property type="entry name" value="ZnF_GATA"/>
    <property type="match status" value="1"/>
</dbReference>
<dbReference type="InterPro" id="IPR000679">
    <property type="entry name" value="Znf_GATA"/>
</dbReference>
<dbReference type="PANTHER" id="PTHR47172">
    <property type="entry name" value="OS01G0976800 PROTEIN"/>
    <property type="match status" value="1"/>
</dbReference>
<dbReference type="CDD" id="cd00202">
    <property type="entry name" value="ZnF_GATA"/>
    <property type="match status" value="1"/>
</dbReference>
<keyword evidence="3" id="KW-0862">Zinc</keyword>
<dbReference type="GO" id="GO:0006355">
    <property type="term" value="P:regulation of DNA-templated transcription"/>
    <property type="evidence" value="ECO:0007669"/>
    <property type="project" value="InterPro"/>
</dbReference>
<name>A0AA39X6T4_9PEZI</name>
<evidence type="ECO:0000313" key="10">
    <source>
        <dbReference type="Proteomes" id="UP001174934"/>
    </source>
</evidence>
<keyword evidence="5" id="KW-0804">Transcription</keyword>
<dbReference type="Pfam" id="PF00320">
    <property type="entry name" value="GATA"/>
    <property type="match status" value="1"/>
</dbReference>
<dbReference type="AlphaFoldDB" id="A0AA39X6T4"/>
<keyword evidence="1" id="KW-0479">Metal-binding</keyword>
<organism evidence="9 10">
    <name type="scientific">Bombardia bombarda</name>
    <dbReference type="NCBI Taxonomy" id="252184"/>
    <lineage>
        <taxon>Eukaryota</taxon>
        <taxon>Fungi</taxon>
        <taxon>Dikarya</taxon>
        <taxon>Ascomycota</taxon>
        <taxon>Pezizomycotina</taxon>
        <taxon>Sordariomycetes</taxon>
        <taxon>Sordariomycetidae</taxon>
        <taxon>Sordariales</taxon>
        <taxon>Lasiosphaeriaceae</taxon>
        <taxon>Bombardia</taxon>
    </lineage>
</organism>
<evidence type="ECO:0000256" key="6">
    <source>
        <dbReference type="PROSITE-ProRule" id="PRU00094"/>
    </source>
</evidence>
<reference evidence="9" key="1">
    <citation type="submission" date="2023-06" db="EMBL/GenBank/DDBJ databases">
        <title>Genome-scale phylogeny and comparative genomics of the fungal order Sordariales.</title>
        <authorList>
            <consortium name="Lawrence Berkeley National Laboratory"/>
            <person name="Hensen N."/>
            <person name="Bonometti L."/>
            <person name="Westerberg I."/>
            <person name="Brannstrom I.O."/>
            <person name="Guillou S."/>
            <person name="Cros-Aarteil S."/>
            <person name="Calhoun S."/>
            <person name="Haridas S."/>
            <person name="Kuo A."/>
            <person name="Mondo S."/>
            <person name="Pangilinan J."/>
            <person name="Riley R."/>
            <person name="LaButti K."/>
            <person name="Andreopoulos B."/>
            <person name="Lipzen A."/>
            <person name="Chen C."/>
            <person name="Yanf M."/>
            <person name="Daum C."/>
            <person name="Ng V."/>
            <person name="Clum A."/>
            <person name="Steindorff A."/>
            <person name="Ohm R."/>
            <person name="Martin F."/>
            <person name="Silar P."/>
            <person name="Natvig D."/>
            <person name="Lalanne C."/>
            <person name="Gautier V."/>
            <person name="Ament-velasquez S.L."/>
            <person name="Kruys A."/>
            <person name="Hutchinson M.I."/>
            <person name="Powell A.J."/>
            <person name="Barry K."/>
            <person name="Miller A.N."/>
            <person name="Grigoriev I.V."/>
            <person name="Debuchy R."/>
            <person name="Gladieux P."/>
            <person name="Thoren M.H."/>
            <person name="Johannesson H."/>
        </authorList>
    </citation>
    <scope>NUCLEOTIDE SEQUENCE</scope>
    <source>
        <strain evidence="9">SMH3391-2</strain>
    </source>
</reference>
<comment type="caution">
    <text evidence="9">The sequence shown here is derived from an EMBL/GenBank/DDBJ whole genome shotgun (WGS) entry which is preliminary data.</text>
</comment>
<gene>
    <name evidence="9" type="ORF">B0T17DRAFT_151428</name>
</gene>
<evidence type="ECO:0000256" key="7">
    <source>
        <dbReference type="SAM" id="MobiDB-lite"/>
    </source>
</evidence>
<evidence type="ECO:0000256" key="1">
    <source>
        <dbReference type="ARBA" id="ARBA00022723"/>
    </source>
</evidence>
<sequence>MASYFTGAIPAVASGDLHHRHHGPTEGQHHQAISPPRGGGDSDYLETASTRSTSEVTVSDMIAPSVSDQYSRFGIERGFWKINQGAKELLRFSNIYQQSRAELSPRTNDPSDFSCLPREIDLVSMTQLSWGILNAVSDINTHERRMADRAASMACLRDRPHGIASTREKRSKRKRVKVFNNNNALRCKTCGTLESPRWRDGPEGPLTLCNVCGLLFAKKTQREGETEYVQ</sequence>
<evidence type="ECO:0000256" key="5">
    <source>
        <dbReference type="ARBA" id="ARBA00023163"/>
    </source>
</evidence>
<keyword evidence="4" id="KW-0805">Transcription regulation</keyword>
<accession>A0AA39X6T4</accession>
<proteinExistence type="predicted"/>
<feature type="region of interest" description="Disordered" evidence="7">
    <location>
        <begin position="15"/>
        <end position="57"/>
    </location>
</feature>
<dbReference type="GO" id="GO:0043565">
    <property type="term" value="F:sequence-specific DNA binding"/>
    <property type="evidence" value="ECO:0007669"/>
    <property type="project" value="InterPro"/>
</dbReference>
<feature type="compositionally biased region" description="Polar residues" evidence="7">
    <location>
        <begin position="47"/>
        <end position="57"/>
    </location>
</feature>
<keyword evidence="2 6" id="KW-0863">Zinc-finger</keyword>
<dbReference type="GO" id="GO:0008270">
    <property type="term" value="F:zinc ion binding"/>
    <property type="evidence" value="ECO:0007669"/>
    <property type="project" value="UniProtKB-KW"/>
</dbReference>
<dbReference type="InterPro" id="IPR013088">
    <property type="entry name" value="Znf_NHR/GATA"/>
</dbReference>